<evidence type="ECO:0000313" key="2">
    <source>
        <dbReference type="Proteomes" id="UP001174909"/>
    </source>
</evidence>
<dbReference type="Proteomes" id="UP001174909">
    <property type="component" value="Unassembled WGS sequence"/>
</dbReference>
<comment type="caution">
    <text evidence="1">The sequence shown here is derived from an EMBL/GenBank/DDBJ whole genome shotgun (WGS) entry which is preliminary data.</text>
</comment>
<dbReference type="AlphaFoldDB" id="A0AA35WT98"/>
<dbReference type="EMBL" id="CASHTH010002318">
    <property type="protein sequence ID" value="CAI8028136.1"/>
    <property type="molecule type" value="Genomic_DNA"/>
</dbReference>
<feature type="non-terminal residue" evidence="1">
    <location>
        <position position="67"/>
    </location>
</feature>
<proteinExistence type="predicted"/>
<keyword evidence="2" id="KW-1185">Reference proteome</keyword>
<name>A0AA35WT98_GEOBA</name>
<protein>
    <submittedName>
        <fullName evidence="1">Uncharacterized protein</fullName>
    </submittedName>
</protein>
<evidence type="ECO:0000313" key="1">
    <source>
        <dbReference type="EMBL" id="CAI8028136.1"/>
    </source>
</evidence>
<reference evidence="1" key="1">
    <citation type="submission" date="2023-03" db="EMBL/GenBank/DDBJ databases">
        <authorList>
            <person name="Steffen K."/>
            <person name="Cardenas P."/>
        </authorList>
    </citation>
    <scope>NUCLEOTIDE SEQUENCE</scope>
</reference>
<organism evidence="1 2">
    <name type="scientific">Geodia barretti</name>
    <name type="common">Barrett's horny sponge</name>
    <dbReference type="NCBI Taxonomy" id="519541"/>
    <lineage>
        <taxon>Eukaryota</taxon>
        <taxon>Metazoa</taxon>
        <taxon>Porifera</taxon>
        <taxon>Demospongiae</taxon>
        <taxon>Heteroscleromorpha</taxon>
        <taxon>Tetractinellida</taxon>
        <taxon>Astrophorina</taxon>
        <taxon>Geodiidae</taxon>
        <taxon>Geodia</taxon>
    </lineage>
</organism>
<sequence>EFSTEAAVLISTVLNISQSNQDIKAYLEAVSKRLDSLEEMTRQSPNDTTGSFLNPAHNCHHIQANIR</sequence>
<accession>A0AA35WT98</accession>
<gene>
    <name evidence="1" type="ORF">GBAR_LOCUS16039</name>
</gene>